<evidence type="ECO:0000313" key="17">
    <source>
        <dbReference type="EMBL" id="MFC4230853.1"/>
    </source>
</evidence>
<dbReference type="SUPFAM" id="SSF47384">
    <property type="entry name" value="Homodimeric domain of signal transducing histidine kinase"/>
    <property type="match status" value="1"/>
</dbReference>
<dbReference type="PANTHER" id="PTHR45528:SF1">
    <property type="entry name" value="SENSOR HISTIDINE KINASE CPXA"/>
    <property type="match status" value="1"/>
</dbReference>
<keyword evidence="6" id="KW-0808">Transferase</keyword>
<evidence type="ECO:0000256" key="5">
    <source>
        <dbReference type="ARBA" id="ARBA00022553"/>
    </source>
</evidence>
<dbReference type="SMART" id="SM00388">
    <property type="entry name" value="HisKA"/>
    <property type="match status" value="1"/>
</dbReference>
<evidence type="ECO:0000259" key="15">
    <source>
        <dbReference type="PROSITE" id="PS50109"/>
    </source>
</evidence>
<dbReference type="SUPFAM" id="SSF158472">
    <property type="entry name" value="HAMP domain-like"/>
    <property type="match status" value="1"/>
</dbReference>
<sequence length="453" mass="51892">MSLRVRYALFFNVFIAAVLLISCLSIFILYRSYKEADFNQRLINESNTLYSELNLISLSDSLDIAYKLNSNNLADEEVSVVNGKQIPIFNLPAGKLPKFVKNDSLLKIVKQKKFHHFKVADREGIAQYFPEDDSFIFVSAIDKVGSKKQQNLLYILLSVFLASLTISIIITFYFIKQAFKPLIKLSSQIDDTTVHNLTKQIDEGKGNNEIDIIAKNFNAMLKRLNNAFESQKTFVQSASHELRTPLATMLSQTEAAINRNLDIDGYKRVLESLKEDQTNLIELTNSLLLISQYEKINFLKSWPSIRIDELLYETIVDAKRQFDRIGIELNFDIIPEKDTDLLIYSNDTLLKSAFRNLIKNAYVYSDDQKVTIHITIEKPYIKITFCNIGSQLSDNEIEKITMPFFRGKNASVKKGYGLGLSIVKRIIELHKGTLQYKAIKQNENHFIIILPIA</sequence>
<comment type="catalytic activity">
    <reaction evidence="1">
        <text>ATP + protein L-histidine = ADP + protein N-phospho-L-histidine.</text>
        <dbReference type="EC" id="2.7.13.3"/>
    </reaction>
</comment>
<dbReference type="InterPro" id="IPR050398">
    <property type="entry name" value="HssS/ArlS-like"/>
</dbReference>
<dbReference type="EC" id="2.7.13.3" evidence="3"/>
<keyword evidence="8" id="KW-0547">Nucleotide-binding</keyword>
<evidence type="ECO:0000256" key="11">
    <source>
        <dbReference type="ARBA" id="ARBA00022989"/>
    </source>
</evidence>
<dbReference type="Gene3D" id="3.30.565.10">
    <property type="entry name" value="Histidine kinase-like ATPase, C-terminal domain"/>
    <property type="match status" value="1"/>
</dbReference>
<evidence type="ECO:0000256" key="1">
    <source>
        <dbReference type="ARBA" id="ARBA00000085"/>
    </source>
</evidence>
<dbReference type="SMART" id="SM00387">
    <property type="entry name" value="HATPase_c"/>
    <property type="match status" value="1"/>
</dbReference>
<evidence type="ECO:0000256" key="12">
    <source>
        <dbReference type="ARBA" id="ARBA00023012"/>
    </source>
</evidence>
<organism evidence="17 18">
    <name type="scientific">Parasediminibacterium paludis</name>
    <dbReference type="NCBI Taxonomy" id="908966"/>
    <lineage>
        <taxon>Bacteria</taxon>
        <taxon>Pseudomonadati</taxon>
        <taxon>Bacteroidota</taxon>
        <taxon>Chitinophagia</taxon>
        <taxon>Chitinophagales</taxon>
        <taxon>Chitinophagaceae</taxon>
        <taxon>Parasediminibacterium</taxon>
    </lineage>
</organism>
<keyword evidence="7 14" id="KW-0812">Transmembrane</keyword>
<dbReference type="InterPro" id="IPR003660">
    <property type="entry name" value="HAMP_dom"/>
</dbReference>
<dbReference type="PANTHER" id="PTHR45528">
    <property type="entry name" value="SENSOR HISTIDINE KINASE CPXA"/>
    <property type="match status" value="1"/>
</dbReference>
<evidence type="ECO:0000256" key="2">
    <source>
        <dbReference type="ARBA" id="ARBA00004651"/>
    </source>
</evidence>
<dbReference type="InterPro" id="IPR036097">
    <property type="entry name" value="HisK_dim/P_sf"/>
</dbReference>
<dbReference type="SUPFAM" id="SSF55874">
    <property type="entry name" value="ATPase domain of HSP90 chaperone/DNA topoisomerase II/histidine kinase"/>
    <property type="match status" value="1"/>
</dbReference>
<feature type="transmembrane region" description="Helical" evidence="14">
    <location>
        <begin position="152"/>
        <end position="175"/>
    </location>
</feature>
<dbReference type="RefSeq" id="WP_379012238.1">
    <property type="nucleotide sequence ID" value="NZ_JBHSDC010000002.1"/>
</dbReference>
<evidence type="ECO:0000256" key="8">
    <source>
        <dbReference type="ARBA" id="ARBA00022741"/>
    </source>
</evidence>
<dbReference type="Pfam" id="PF00512">
    <property type="entry name" value="HisKA"/>
    <property type="match status" value="1"/>
</dbReference>
<comment type="subcellular location">
    <subcellularLocation>
        <location evidence="2">Cell membrane</location>
        <topology evidence="2">Multi-pass membrane protein</topology>
    </subcellularLocation>
</comment>
<keyword evidence="5" id="KW-0597">Phosphoprotein</keyword>
<dbReference type="InterPro" id="IPR003661">
    <property type="entry name" value="HisK_dim/P_dom"/>
</dbReference>
<dbReference type="InterPro" id="IPR005467">
    <property type="entry name" value="His_kinase_dom"/>
</dbReference>
<dbReference type="Proteomes" id="UP001595906">
    <property type="component" value="Unassembled WGS sequence"/>
</dbReference>
<dbReference type="PROSITE" id="PS51257">
    <property type="entry name" value="PROKAR_LIPOPROTEIN"/>
    <property type="match status" value="1"/>
</dbReference>
<dbReference type="EMBL" id="JBHSDC010000002">
    <property type="protein sequence ID" value="MFC4230853.1"/>
    <property type="molecule type" value="Genomic_DNA"/>
</dbReference>
<keyword evidence="9" id="KW-0418">Kinase</keyword>
<protein>
    <recommendedName>
        <fullName evidence="3">histidine kinase</fullName>
        <ecNumber evidence="3">2.7.13.3</ecNumber>
    </recommendedName>
</protein>
<dbReference type="PRINTS" id="PR00344">
    <property type="entry name" value="BCTRLSENSOR"/>
</dbReference>
<dbReference type="PROSITE" id="PS50885">
    <property type="entry name" value="HAMP"/>
    <property type="match status" value="1"/>
</dbReference>
<evidence type="ECO:0000256" key="14">
    <source>
        <dbReference type="SAM" id="Phobius"/>
    </source>
</evidence>
<keyword evidence="12" id="KW-0902">Two-component regulatory system</keyword>
<evidence type="ECO:0000256" key="6">
    <source>
        <dbReference type="ARBA" id="ARBA00022679"/>
    </source>
</evidence>
<keyword evidence="10 17" id="KW-0067">ATP-binding</keyword>
<keyword evidence="4" id="KW-1003">Cell membrane</keyword>
<feature type="domain" description="Histidine kinase" evidence="15">
    <location>
        <begin position="237"/>
        <end position="453"/>
    </location>
</feature>
<dbReference type="Gene3D" id="1.10.287.130">
    <property type="match status" value="1"/>
</dbReference>
<dbReference type="CDD" id="cd06225">
    <property type="entry name" value="HAMP"/>
    <property type="match status" value="1"/>
</dbReference>
<keyword evidence="13 14" id="KW-0472">Membrane</keyword>
<evidence type="ECO:0000313" key="18">
    <source>
        <dbReference type="Proteomes" id="UP001595906"/>
    </source>
</evidence>
<dbReference type="CDD" id="cd00082">
    <property type="entry name" value="HisKA"/>
    <property type="match status" value="1"/>
</dbReference>
<evidence type="ECO:0000259" key="16">
    <source>
        <dbReference type="PROSITE" id="PS50885"/>
    </source>
</evidence>
<keyword evidence="18" id="KW-1185">Reference proteome</keyword>
<feature type="transmembrane region" description="Helical" evidence="14">
    <location>
        <begin position="6"/>
        <end position="30"/>
    </location>
</feature>
<dbReference type="PROSITE" id="PS50109">
    <property type="entry name" value="HIS_KIN"/>
    <property type="match status" value="1"/>
</dbReference>
<dbReference type="GO" id="GO:0005524">
    <property type="term" value="F:ATP binding"/>
    <property type="evidence" value="ECO:0007669"/>
    <property type="project" value="UniProtKB-KW"/>
</dbReference>
<feature type="domain" description="HAMP" evidence="16">
    <location>
        <begin position="176"/>
        <end position="229"/>
    </location>
</feature>
<dbReference type="InterPro" id="IPR003594">
    <property type="entry name" value="HATPase_dom"/>
</dbReference>
<dbReference type="Pfam" id="PF00672">
    <property type="entry name" value="HAMP"/>
    <property type="match status" value="1"/>
</dbReference>
<dbReference type="Gene3D" id="6.10.340.10">
    <property type="match status" value="1"/>
</dbReference>
<evidence type="ECO:0000256" key="3">
    <source>
        <dbReference type="ARBA" id="ARBA00012438"/>
    </source>
</evidence>
<reference evidence="18" key="1">
    <citation type="journal article" date="2019" name="Int. J. Syst. Evol. Microbiol.">
        <title>The Global Catalogue of Microorganisms (GCM) 10K type strain sequencing project: providing services to taxonomists for standard genome sequencing and annotation.</title>
        <authorList>
            <consortium name="The Broad Institute Genomics Platform"/>
            <consortium name="The Broad Institute Genome Sequencing Center for Infectious Disease"/>
            <person name="Wu L."/>
            <person name="Ma J."/>
        </authorList>
    </citation>
    <scope>NUCLEOTIDE SEQUENCE [LARGE SCALE GENOMIC DNA]</scope>
    <source>
        <strain evidence="18">CECT 8010</strain>
    </source>
</reference>
<comment type="caution">
    <text evidence="17">The sequence shown here is derived from an EMBL/GenBank/DDBJ whole genome shotgun (WGS) entry which is preliminary data.</text>
</comment>
<name>A0ABV8PSJ9_9BACT</name>
<dbReference type="Pfam" id="PF02518">
    <property type="entry name" value="HATPase_c"/>
    <property type="match status" value="1"/>
</dbReference>
<proteinExistence type="predicted"/>
<dbReference type="SMART" id="SM00304">
    <property type="entry name" value="HAMP"/>
    <property type="match status" value="1"/>
</dbReference>
<evidence type="ECO:0000256" key="10">
    <source>
        <dbReference type="ARBA" id="ARBA00022840"/>
    </source>
</evidence>
<accession>A0ABV8PSJ9</accession>
<keyword evidence="11 14" id="KW-1133">Transmembrane helix</keyword>
<gene>
    <name evidence="17" type="ORF">ACFOW1_03050</name>
</gene>
<evidence type="ECO:0000256" key="7">
    <source>
        <dbReference type="ARBA" id="ARBA00022692"/>
    </source>
</evidence>
<evidence type="ECO:0000256" key="13">
    <source>
        <dbReference type="ARBA" id="ARBA00023136"/>
    </source>
</evidence>
<dbReference type="InterPro" id="IPR004358">
    <property type="entry name" value="Sig_transdc_His_kin-like_C"/>
</dbReference>
<dbReference type="InterPro" id="IPR036890">
    <property type="entry name" value="HATPase_C_sf"/>
</dbReference>
<evidence type="ECO:0000256" key="9">
    <source>
        <dbReference type="ARBA" id="ARBA00022777"/>
    </source>
</evidence>
<evidence type="ECO:0000256" key="4">
    <source>
        <dbReference type="ARBA" id="ARBA00022475"/>
    </source>
</evidence>